<gene>
    <name evidence="1" type="ORF">Q31b_26940</name>
</gene>
<dbReference type="AlphaFoldDB" id="A0A5C6DXW7"/>
<evidence type="ECO:0000313" key="1">
    <source>
        <dbReference type="EMBL" id="TWU41255.1"/>
    </source>
</evidence>
<proteinExistence type="predicted"/>
<dbReference type="EMBL" id="SJPY01000004">
    <property type="protein sequence ID" value="TWU41255.1"/>
    <property type="molecule type" value="Genomic_DNA"/>
</dbReference>
<organism evidence="1 2">
    <name type="scientific">Novipirellula aureliae</name>
    <dbReference type="NCBI Taxonomy" id="2527966"/>
    <lineage>
        <taxon>Bacteria</taxon>
        <taxon>Pseudomonadati</taxon>
        <taxon>Planctomycetota</taxon>
        <taxon>Planctomycetia</taxon>
        <taxon>Pirellulales</taxon>
        <taxon>Pirellulaceae</taxon>
        <taxon>Novipirellula</taxon>
    </lineage>
</organism>
<accession>A0A5C6DXW7</accession>
<name>A0A5C6DXW7_9BACT</name>
<dbReference type="Proteomes" id="UP000315471">
    <property type="component" value="Unassembled WGS sequence"/>
</dbReference>
<sequence length="39" mass="4141">MMPPHGGNNMAIERQTSDDVIDLVVTQCGTDQASPAKLV</sequence>
<evidence type="ECO:0000313" key="2">
    <source>
        <dbReference type="Proteomes" id="UP000315471"/>
    </source>
</evidence>
<comment type="caution">
    <text evidence="1">The sequence shown here is derived from an EMBL/GenBank/DDBJ whole genome shotgun (WGS) entry which is preliminary data.</text>
</comment>
<keyword evidence="2" id="KW-1185">Reference proteome</keyword>
<protein>
    <submittedName>
        <fullName evidence="1">Uncharacterized protein</fullName>
    </submittedName>
</protein>
<reference evidence="1 2" key="1">
    <citation type="submission" date="2019-02" db="EMBL/GenBank/DDBJ databases">
        <title>Deep-cultivation of Planctomycetes and their phenomic and genomic characterization uncovers novel biology.</title>
        <authorList>
            <person name="Wiegand S."/>
            <person name="Jogler M."/>
            <person name="Boedeker C."/>
            <person name="Pinto D."/>
            <person name="Vollmers J."/>
            <person name="Rivas-Marin E."/>
            <person name="Kohn T."/>
            <person name="Peeters S.H."/>
            <person name="Heuer A."/>
            <person name="Rast P."/>
            <person name="Oberbeckmann S."/>
            <person name="Bunk B."/>
            <person name="Jeske O."/>
            <person name="Meyerdierks A."/>
            <person name="Storesund J.E."/>
            <person name="Kallscheuer N."/>
            <person name="Luecker S."/>
            <person name="Lage O.M."/>
            <person name="Pohl T."/>
            <person name="Merkel B.J."/>
            <person name="Hornburger P."/>
            <person name="Mueller R.-W."/>
            <person name="Bruemmer F."/>
            <person name="Labrenz M."/>
            <person name="Spormann A.M."/>
            <person name="Op Den Camp H."/>
            <person name="Overmann J."/>
            <person name="Amann R."/>
            <person name="Jetten M.S.M."/>
            <person name="Mascher T."/>
            <person name="Medema M.H."/>
            <person name="Devos D.P."/>
            <person name="Kaster A.-K."/>
            <person name="Ovreas L."/>
            <person name="Rohde M."/>
            <person name="Galperin M.Y."/>
            <person name="Jogler C."/>
        </authorList>
    </citation>
    <scope>NUCLEOTIDE SEQUENCE [LARGE SCALE GENOMIC DNA]</scope>
    <source>
        <strain evidence="1 2">Q31b</strain>
    </source>
</reference>